<comment type="caution">
    <text evidence="1">The sequence shown here is derived from an EMBL/GenBank/DDBJ whole genome shotgun (WGS) entry which is preliminary data.</text>
</comment>
<evidence type="ECO:0000313" key="2">
    <source>
        <dbReference type="Proteomes" id="UP000827976"/>
    </source>
</evidence>
<sequence length="202" mass="22642">MGMENQPKMNITTRSKGLLKKSLELSTLCGIDVCLLFYDPSSSSSTAPALTFPSDPSQVSRILSRYQSHTGRVKDETPKYLRRQPSEPEIDLVDSPTEMVIDCAEETAEKVIDCPTEQWIDGEPIRALVDLVDEWVSEAERIGSGKKKGMRSFSRREKALRSIAEDLGVMLCSVNNRIWALLSRNMDQPQDFNSGSLIVRVM</sequence>
<dbReference type="EMBL" id="CM037023">
    <property type="protein sequence ID" value="KAH7665345.1"/>
    <property type="molecule type" value="Genomic_DNA"/>
</dbReference>
<keyword evidence="2" id="KW-1185">Reference proteome</keyword>
<protein>
    <submittedName>
        <fullName evidence="1">SRF-like protein</fullName>
    </submittedName>
</protein>
<organism evidence="1 2">
    <name type="scientific">Dioscorea alata</name>
    <name type="common">Purple yam</name>
    <dbReference type="NCBI Taxonomy" id="55571"/>
    <lineage>
        <taxon>Eukaryota</taxon>
        <taxon>Viridiplantae</taxon>
        <taxon>Streptophyta</taxon>
        <taxon>Embryophyta</taxon>
        <taxon>Tracheophyta</taxon>
        <taxon>Spermatophyta</taxon>
        <taxon>Magnoliopsida</taxon>
        <taxon>Liliopsida</taxon>
        <taxon>Dioscoreales</taxon>
        <taxon>Dioscoreaceae</taxon>
        <taxon>Dioscorea</taxon>
    </lineage>
</organism>
<reference evidence="2" key="1">
    <citation type="journal article" date="2022" name="Nat. Commun.">
        <title>Chromosome evolution and the genetic basis of agronomically important traits in greater yam.</title>
        <authorList>
            <person name="Bredeson J.V."/>
            <person name="Lyons J.B."/>
            <person name="Oniyinde I.O."/>
            <person name="Okereke N.R."/>
            <person name="Kolade O."/>
            <person name="Nnabue I."/>
            <person name="Nwadili C.O."/>
            <person name="Hribova E."/>
            <person name="Parker M."/>
            <person name="Nwogha J."/>
            <person name="Shu S."/>
            <person name="Carlson J."/>
            <person name="Kariba R."/>
            <person name="Muthemba S."/>
            <person name="Knop K."/>
            <person name="Barton G.J."/>
            <person name="Sherwood A.V."/>
            <person name="Lopez-Montes A."/>
            <person name="Asiedu R."/>
            <person name="Jamnadass R."/>
            <person name="Muchugi A."/>
            <person name="Goodstein D."/>
            <person name="Egesi C.N."/>
            <person name="Featherston J."/>
            <person name="Asfaw A."/>
            <person name="Simpson G.G."/>
            <person name="Dolezel J."/>
            <person name="Hendre P.S."/>
            <person name="Van Deynze A."/>
            <person name="Kumar P.L."/>
            <person name="Obidiegwu J.E."/>
            <person name="Bhattacharjee R."/>
            <person name="Rokhsar D.S."/>
        </authorList>
    </citation>
    <scope>NUCLEOTIDE SEQUENCE [LARGE SCALE GENOMIC DNA]</scope>
    <source>
        <strain evidence="2">cv. TDa95/00328</strain>
    </source>
</reference>
<evidence type="ECO:0000313" key="1">
    <source>
        <dbReference type="EMBL" id="KAH7665345.1"/>
    </source>
</evidence>
<name>A0ACB7UX39_DIOAL</name>
<gene>
    <name evidence="1" type="ORF">IHE45_13G028200</name>
</gene>
<proteinExistence type="predicted"/>
<accession>A0ACB7UX39</accession>
<dbReference type="Proteomes" id="UP000827976">
    <property type="component" value="Chromosome 13"/>
</dbReference>